<protein>
    <recommendedName>
        <fullName evidence="3">Solute-binding protein family 3/N-terminal domain-containing protein</fullName>
    </recommendedName>
</protein>
<reference evidence="1 2" key="1">
    <citation type="submission" date="2018-05" db="EMBL/GenBank/DDBJ databases">
        <title>Salinimonas sp. HMF8227 Genome sequencing and assembly.</title>
        <authorList>
            <person name="Kang H."/>
            <person name="Kang J."/>
            <person name="Cha I."/>
            <person name="Kim H."/>
            <person name="Joh K."/>
        </authorList>
    </citation>
    <scope>NUCLEOTIDE SEQUENCE [LARGE SCALE GENOMIC DNA]</scope>
    <source>
        <strain evidence="1 2">HMF8227</strain>
    </source>
</reference>
<evidence type="ECO:0008006" key="3">
    <source>
        <dbReference type="Google" id="ProtNLM"/>
    </source>
</evidence>
<name>A0A2S2E595_9ALTE</name>
<organism evidence="1 2">
    <name type="scientific">Saliniradius amylolyticus</name>
    <dbReference type="NCBI Taxonomy" id="2183582"/>
    <lineage>
        <taxon>Bacteria</taxon>
        <taxon>Pseudomonadati</taxon>
        <taxon>Pseudomonadota</taxon>
        <taxon>Gammaproteobacteria</taxon>
        <taxon>Alteromonadales</taxon>
        <taxon>Alteromonadaceae</taxon>
        <taxon>Saliniradius</taxon>
    </lineage>
</organism>
<sequence>MLGCFAWGRYVGSLGLFFLFLSGAALADHSDRVLRIGVEDHAFYPLFSFTGDEQKKSVLETILECFAEQYDVTFEYVPLPITRFKHWYEKDHIDFRVPDNPLWNSEQSESLKFSEPMMYLSQSTVVLAENQHLRLQQFERLGTLYGFTPSQHWQSRIESGELELVTDSSIKLLIRLLYSGVVQGLDLDIAVVRHYAEELGYNPEQLVLADGIQQSTIGYRMSTLKHPALLKQLNEFIATHEHKIQSWLDAKGINAVGE</sequence>
<proteinExistence type="predicted"/>
<dbReference type="EMBL" id="CP029347">
    <property type="protein sequence ID" value="AWL12831.1"/>
    <property type="molecule type" value="Genomic_DNA"/>
</dbReference>
<dbReference type="Gene3D" id="3.40.190.10">
    <property type="entry name" value="Periplasmic binding protein-like II"/>
    <property type="match status" value="2"/>
</dbReference>
<dbReference type="OrthoDB" id="5416480at2"/>
<dbReference type="KEGG" id="salh:HMF8227_02379"/>
<gene>
    <name evidence="1" type="ORF">HMF8227_02379</name>
</gene>
<dbReference type="Proteomes" id="UP000245728">
    <property type="component" value="Chromosome"/>
</dbReference>
<evidence type="ECO:0000313" key="1">
    <source>
        <dbReference type="EMBL" id="AWL12831.1"/>
    </source>
</evidence>
<dbReference type="SUPFAM" id="SSF53850">
    <property type="entry name" value="Periplasmic binding protein-like II"/>
    <property type="match status" value="1"/>
</dbReference>
<accession>A0A2S2E595</accession>
<keyword evidence="2" id="KW-1185">Reference proteome</keyword>
<dbReference type="AlphaFoldDB" id="A0A2S2E595"/>
<evidence type="ECO:0000313" key="2">
    <source>
        <dbReference type="Proteomes" id="UP000245728"/>
    </source>
</evidence>